<evidence type="ECO:0000256" key="10">
    <source>
        <dbReference type="ARBA" id="ARBA00024040"/>
    </source>
</evidence>
<keyword evidence="2" id="KW-0217">Developmental protein</keyword>
<dbReference type="SUPFAM" id="SSF46689">
    <property type="entry name" value="Homeodomain-like"/>
    <property type="match status" value="1"/>
</dbReference>
<evidence type="ECO:0000256" key="8">
    <source>
        <dbReference type="ARBA" id="ARBA00023163"/>
    </source>
</evidence>
<evidence type="ECO:0000256" key="13">
    <source>
        <dbReference type="RuleBase" id="RU000682"/>
    </source>
</evidence>
<keyword evidence="8" id="KW-0804">Transcription</keyword>
<evidence type="ECO:0000313" key="17">
    <source>
        <dbReference type="Proteomes" id="UP001630127"/>
    </source>
</evidence>
<evidence type="ECO:0000256" key="14">
    <source>
        <dbReference type="SAM" id="MobiDB-lite"/>
    </source>
</evidence>
<comment type="subcellular location">
    <subcellularLocation>
        <location evidence="1 12 13">Nucleus</location>
    </subcellularLocation>
</comment>
<feature type="DNA-binding region" description="Homeobox" evidence="12">
    <location>
        <begin position="3"/>
        <end position="66"/>
    </location>
</feature>
<gene>
    <name evidence="16" type="ORF">ACH5RR_009991</name>
</gene>
<keyword evidence="4" id="KW-0805">Transcription regulation</keyword>
<dbReference type="Pfam" id="PF00046">
    <property type="entry name" value="Homeodomain"/>
    <property type="match status" value="1"/>
</dbReference>
<feature type="region of interest" description="Disordered" evidence="14">
    <location>
        <begin position="201"/>
        <end position="220"/>
    </location>
</feature>
<dbReference type="InterPro" id="IPR044555">
    <property type="entry name" value="WUSCHEL-like"/>
</dbReference>
<reference evidence="16 17" key="1">
    <citation type="submission" date="2024-11" db="EMBL/GenBank/DDBJ databases">
        <title>A near-complete genome assembly of Cinchona calisaya.</title>
        <authorList>
            <person name="Lian D.C."/>
            <person name="Zhao X.W."/>
            <person name="Wei L."/>
        </authorList>
    </citation>
    <scope>NUCLEOTIDE SEQUENCE [LARGE SCALE GENOMIC DNA]</scope>
    <source>
        <tissue evidence="16">Nenye</tissue>
    </source>
</reference>
<comment type="caution">
    <text evidence="16">The sequence shown here is derived from an EMBL/GenBank/DDBJ whole genome shotgun (WGS) entry which is preliminary data.</text>
</comment>
<sequence>MSPTRWCPTPEQLMILEEMYNRGGIRTPNASQIQRITAHLSFYGKIEGKNVFYWFQNHKARERQKLRRKLMSKQLYQQQLLHDHQQLYNLHQYHDHQNNFLGFNSSPSPSDLPHLSIDKSSADYLRQAGGVEGAASSLEMTNRTWKVDPPNMYEMQHCLMRSYNDHDWMMMRDSNPNLSCCSSNRPLKTLELFPITTPIVKDQQGTSSKPTPIYSSTSPY</sequence>
<organism evidence="16 17">
    <name type="scientific">Cinchona calisaya</name>
    <dbReference type="NCBI Taxonomy" id="153742"/>
    <lineage>
        <taxon>Eukaryota</taxon>
        <taxon>Viridiplantae</taxon>
        <taxon>Streptophyta</taxon>
        <taxon>Embryophyta</taxon>
        <taxon>Tracheophyta</taxon>
        <taxon>Spermatophyta</taxon>
        <taxon>Magnoliopsida</taxon>
        <taxon>eudicotyledons</taxon>
        <taxon>Gunneridae</taxon>
        <taxon>Pentapetalae</taxon>
        <taxon>asterids</taxon>
        <taxon>lamiids</taxon>
        <taxon>Gentianales</taxon>
        <taxon>Rubiaceae</taxon>
        <taxon>Cinchonoideae</taxon>
        <taxon>Cinchoneae</taxon>
        <taxon>Cinchona</taxon>
    </lineage>
</organism>
<feature type="domain" description="Homeobox" evidence="15">
    <location>
        <begin position="1"/>
        <end position="65"/>
    </location>
</feature>
<evidence type="ECO:0000256" key="9">
    <source>
        <dbReference type="ARBA" id="ARBA00023242"/>
    </source>
</evidence>
<comment type="similarity">
    <text evidence="10">Belongs to the WUS homeobox family.</text>
</comment>
<dbReference type="GO" id="GO:0030154">
    <property type="term" value="P:cell differentiation"/>
    <property type="evidence" value="ECO:0007669"/>
    <property type="project" value="UniProtKB-KW"/>
</dbReference>
<feature type="compositionally biased region" description="Polar residues" evidence="14">
    <location>
        <begin position="203"/>
        <end position="220"/>
    </location>
</feature>
<dbReference type="FunFam" id="1.10.10.60:FF:000118">
    <property type="entry name" value="WUSCHEL-related homeobox 11"/>
    <property type="match status" value="1"/>
</dbReference>
<dbReference type="Gene3D" id="1.10.10.60">
    <property type="entry name" value="Homeodomain-like"/>
    <property type="match status" value="1"/>
</dbReference>
<keyword evidence="17" id="KW-1185">Reference proteome</keyword>
<dbReference type="PANTHER" id="PTHR45940:SF42">
    <property type="entry name" value="WUSCHEL-RELATED HOMEOBOX 3"/>
    <property type="match status" value="1"/>
</dbReference>
<dbReference type="AlphaFoldDB" id="A0ABD3AFY0"/>
<dbReference type="EMBL" id="JBJUIK010000004">
    <property type="protein sequence ID" value="KAL3530669.1"/>
    <property type="molecule type" value="Genomic_DNA"/>
</dbReference>
<name>A0ABD3AFY0_9GENT</name>
<keyword evidence="6 12" id="KW-0238">DNA-binding</keyword>
<evidence type="ECO:0000256" key="7">
    <source>
        <dbReference type="ARBA" id="ARBA00023155"/>
    </source>
</evidence>
<dbReference type="InterPro" id="IPR009057">
    <property type="entry name" value="Homeodomain-like_sf"/>
</dbReference>
<dbReference type="GO" id="GO:0003677">
    <property type="term" value="F:DNA binding"/>
    <property type="evidence" value="ECO:0007669"/>
    <property type="project" value="UniProtKB-UniRule"/>
</dbReference>
<dbReference type="GO" id="GO:0009908">
    <property type="term" value="P:flower development"/>
    <property type="evidence" value="ECO:0007669"/>
    <property type="project" value="UniProtKB-KW"/>
</dbReference>
<evidence type="ECO:0000256" key="12">
    <source>
        <dbReference type="PROSITE-ProRule" id="PRU00108"/>
    </source>
</evidence>
<evidence type="ECO:0000256" key="5">
    <source>
        <dbReference type="ARBA" id="ARBA00023089"/>
    </source>
</evidence>
<dbReference type="GO" id="GO:0099402">
    <property type="term" value="P:plant organ development"/>
    <property type="evidence" value="ECO:0007669"/>
    <property type="project" value="UniProtKB-ARBA"/>
</dbReference>
<protein>
    <recommendedName>
        <fullName evidence="11">Protein WUSCHEL</fullName>
    </recommendedName>
</protein>
<evidence type="ECO:0000256" key="4">
    <source>
        <dbReference type="ARBA" id="ARBA00023015"/>
    </source>
</evidence>
<evidence type="ECO:0000256" key="6">
    <source>
        <dbReference type="ARBA" id="ARBA00023125"/>
    </source>
</evidence>
<evidence type="ECO:0000256" key="11">
    <source>
        <dbReference type="ARBA" id="ARBA00068485"/>
    </source>
</evidence>
<evidence type="ECO:0000313" key="16">
    <source>
        <dbReference type="EMBL" id="KAL3530669.1"/>
    </source>
</evidence>
<evidence type="ECO:0000259" key="15">
    <source>
        <dbReference type="PROSITE" id="PS50071"/>
    </source>
</evidence>
<dbReference type="CDD" id="cd00086">
    <property type="entry name" value="homeodomain"/>
    <property type="match status" value="1"/>
</dbReference>
<accession>A0ABD3AFY0</accession>
<dbReference type="PANTHER" id="PTHR45940">
    <property type="entry name" value="WUSCHEL-RELATED HOMEOBOX 1-RELATED"/>
    <property type="match status" value="1"/>
</dbReference>
<evidence type="ECO:0000256" key="3">
    <source>
        <dbReference type="ARBA" id="ARBA00022782"/>
    </source>
</evidence>
<dbReference type="GO" id="GO:0005634">
    <property type="term" value="C:nucleus"/>
    <property type="evidence" value="ECO:0007669"/>
    <property type="project" value="UniProtKB-SubCell"/>
</dbReference>
<keyword evidence="3" id="KW-0221">Differentiation</keyword>
<keyword evidence="7 12" id="KW-0371">Homeobox</keyword>
<dbReference type="SMART" id="SM00389">
    <property type="entry name" value="HOX"/>
    <property type="match status" value="1"/>
</dbReference>
<dbReference type="Proteomes" id="UP001630127">
    <property type="component" value="Unassembled WGS sequence"/>
</dbReference>
<evidence type="ECO:0000256" key="2">
    <source>
        <dbReference type="ARBA" id="ARBA00022473"/>
    </source>
</evidence>
<evidence type="ECO:0000256" key="1">
    <source>
        <dbReference type="ARBA" id="ARBA00004123"/>
    </source>
</evidence>
<keyword evidence="9 12" id="KW-0539">Nucleus</keyword>
<keyword evidence="5" id="KW-0287">Flowering</keyword>
<dbReference type="InterPro" id="IPR001356">
    <property type="entry name" value="HD"/>
</dbReference>
<proteinExistence type="inferred from homology"/>
<dbReference type="PROSITE" id="PS50071">
    <property type="entry name" value="HOMEOBOX_2"/>
    <property type="match status" value="1"/>
</dbReference>